<evidence type="ECO:0000256" key="1">
    <source>
        <dbReference type="ARBA" id="ARBA00008839"/>
    </source>
</evidence>
<accession>A0AAD4MH92</accession>
<dbReference type="GO" id="GO:0023052">
    <property type="term" value="P:signaling"/>
    <property type="evidence" value="ECO:0007669"/>
    <property type="project" value="InterPro"/>
</dbReference>
<dbReference type="InterPro" id="IPR005026">
    <property type="entry name" value="SAPAP"/>
</dbReference>
<comment type="caution">
    <text evidence="2">The sequence shown here is derived from an EMBL/GenBank/DDBJ whole genome shotgun (WGS) entry which is preliminary data.</text>
</comment>
<dbReference type="AlphaFoldDB" id="A0AAD4MH92"/>
<evidence type="ECO:0000313" key="3">
    <source>
        <dbReference type="Proteomes" id="UP001201812"/>
    </source>
</evidence>
<dbReference type="EMBL" id="JAKKPZ010000439">
    <property type="protein sequence ID" value="KAI1695123.1"/>
    <property type="molecule type" value="Genomic_DNA"/>
</dbReference>
<comment type="similarity">
    <text evidence="1">Belongs to the SAPAP family.</text>
</comment>
<keyword evidence="3" id="KW-1185">Reference proteome</keyword>
<dbReference type="PANTHER" id="PTHR12353">
    <property type="entry name" value="DISKS LARGE-ASSOCIATED PROTEIN DAP SAP90/PSD-95-ASSOCIATED PROTEIN"/>
    <property type="match status" value="1"/>
</dbReference>
<dbReference type="Pfam" id="PF03359">
    <property type="entry name" value="GKAP"/>
    <property type="match status" value="1"/>
</dbReference>
<evidence type="ECO:0000313" key="2">
    <source>
        <dbReference type="EMBL" id="KAI1695123.1"/>
    </source>
</evidence>
<protein>
    <submittedName>
        <fullName evidence="2">Guanylate-kinase-associated protein (GKAP) protein domain-containing protein</fullName>
    </submittedName>
</protein>
<dbReference type="PANTHER" id="PTHR12353:SF1">
    <property type="entry name" value="DISKS LARGE-ASSOCIATED PROTEIN 5"/>
    <property type="match status" value="1"/>
</dbReference>
<gene>
    <name evidence="2" type="ORF">DdX_19759</name>
</gene>
<dbReference type="Proteomes" id="UP001201812">
    <property type="component" value="Unassembled WGS sequence"/>
</dbReference>
<organism evidence="2 3">
    <name type="scientific">Ditylenchus destructor</name>
    <dbReference type="NCBI Taxonomy" id="166010"/>
    <lineage>
        <taxon>Eukaryota</taxon>
        <taxon>Metazoa</taxon>
        <taxon>Ecdysozoa</taxon>
        <taxon>Nematoda</taxon>
        <taxon>Chromadorea</taxon>
        <taxon>Rhabditida</taxon>
        <taxon>Tylenchina</taxon>
        <taxon>Tylenchomorpha</taxon>
        <taxon>Sphaerularioidea</taxon>
        <taxon>Anguinidae</taxon>
        <taxon>Anguininae</taxon>
        <taxon>Ditylenchus</taxon>
    </lineage>
</organism>
<name>A0AAD4MH92_9BILA</name>
<reference evidence="2" key="1">
    <citation type="submission" date="2022-01" db="EMBL/GenBank/DDBJ databases">
        <title>Genome Sequence Resource for Two Populations of Ditylenchus destructor, the Migratory Endoparasitic Phytonematode.</title>
        <authorList>
            <person name="Zhang H."/>
            <person name="Lin R."/>
            <person name="Xie B."/>
        </authorList>
    </citation>
    <scope>NUCLEOTIDE SEQUENCE</scope>
    <source>
        <strain evidence="2">BazhouSP</strain>
    </source>
</reference>
<proteinExistence type="inferred from homology"/>
<sequence length="152" mass="16954">MALISNNKENNGNSQLELSTDYSFQVPDFEVDNSADGAAYKKTVEGITTLLKCHVDKLAEILKSEELLPSDVSEAMRVAVGNTALLVNKRISQFNKQLDSHLNPNAKDKVTTINDLHGLWSLVDMQLVGIRNCFNEVEKYRLSGWLSAKEEI</sequence>